<dbReference type="Pfam" id="PF07561">
    <property type="entry name" value="DUF1540"/>
    <property type="match status" value="1"/>
</dbReference>
<accession>A0A369BN15</accession>
<evidence type="ECO:0000259" key="1">
    <source>
        <dbReference type="Pfam" id="PF07561"/>
    </source>
</evidence>
<evidence type="ECO:0000313" key="2">
    <source>
        <dbReference type="EMBL" id="RCX22791.1"/>
    </source>
</evidence>
<dbReference type="AlphaFoldDB" id="A0A369BN15"/>
<sequence>MNCEVIKMPNGDKPIVKCSVSNCTYWGEKNVCQADLIMIDIDQHADKSYNAEFAGESFDTEHKDTAASSSATCCHTFKAKSS</sequence>
<proteinExistence type="predicted"/>
<feature type="domain" description="DUF1540" evidence="1">
    <location>
        <begin position="16"/>
        <end position="77"/>
    </location>
</feature>
<organism evidence="2 3">
    <name type="scientific">Fontibacillus phaseoli</name>
    <dbReference type="NCBI Taxonomy" id="1416533"/>
    <lineage>
        <taxon>Bacteria</taxon>
        <taxon>Bacillati</taxon>
        <taxon>Bacillota</taxon>
        <taxon>Bacilli</taxon>
        <taxon>Bacillales</taxon>
        <taxon>Paenibacillaceae</taxon>
        <taxon>Fontibacillus</taxon>
    </lineage>
</organism>
<reference evidence="2 3" key="1">
    <citation type="submission" date="2018-07" db="EMBL/GenBank/DDBJ databases">
        <title>Genomic Encyclopedia of Type Strains, Phase III (KMG-III): the genomes of soil and plant-associated and newly described type strains.</title>
        <authorList>
            <person name="Whitman W."/>
        </authorList>
    </citation>
    <scope>NUCLEOTIDE SEQUENCE [LARGE SCALE GENOMIC DNA]</scope>
    <source>
        <strain evidence="2 3">CECT 8333</strain>
    </source>
</reference>
<comment type="caution">
    <text evidence="2">The sequence shown here is derived from an EMBL/GenBank/DDBJ whole genome shotgun (WGS) entry which is preliminary data.</text>
</comment>
<keyword evidence="3" id="KW-1185">Reference proteome</keyword>
<dbReference type="EMBL" id="QPJW01000001">
    <property type="protein sequence ID" value="RCX22791.1"/>
    <property type="molecule type" value="Genomic_DNA"/>
</dbReference>
<evidence type="ECO:0000313" key="3">
    <source>
        <dbReference type="Proteomes" id="UP000253090"/>
    </source>
</evidence>
<dbReference type="InterPro" id="IPR011437">
    <property type="entry name" value="DUF1540"/>
</dbReference>
<protein>
    <submittedName>
        <fullName evidence="2">Uncharacterized protein DUF1540</fullName>
    </submittedName>
</protein>
<gene>
    <name evidence="2" type="ORF">DFP94_101376</name>
</gene>
<name>A0A369BN15_9BACL</name>
<dbReference type="Proteomes" id="UP000253090">
    <property type="component" value="Unassembled WGS sequence"/>
</dbReference>